<dbReference type="PANTHER" id="PTHR22604:SF105">
    <property type="entry name" value="TRANS-1,2-DIHYDROBENZENE-1,2-DIOL DEHYDROGENASE"/>
    <property type="match status" value="1"/>
</dbReference>
<name>A0ABU0ZK97_9ACTN</name>
<evidence type="ECO:0000259" key="4">
    <source>
        <dbReference type="Pfam" id="PF22725"/>
    </source>
</evidence>
<dbReference type="PANTHER" id="PTHR22604">
    <property type="entry name" value="OXIDOREDUCTASES"/>
    <property type="match status" value="1"/>
</dbReference>
<evidence type="ECO:0000256" key="1">
    <source>
        <dbReference type="ARBA" id="ARBA00010928"/>
    </source>
</evidence>
<evidence type="ECO:0000313" key="5">
    <source>
        <dbReference type="EMBL" id="MDQ7907403.1"/>
    </source>
</evidence>
<dbReference type="InterPro" id="IPR036291">
    <property type="entry name" value="NAD(P)-bd_dom_sf"/>
</dbReference>
<comment type="similarity">
    <text evidence="1">Belongs to the Gfo/Idh/MocA family.</text>
</comment>
<evidence type="ECO:0000256" key="2">
    <source>
        <dbReference type="ARBA" id="ARBA00023002"/>
    </source>
</evidence>
<proteinExistence type="inferred from homology"/>
<evidence type="ECO:0000259" key="3">
    <source>
        <dbReference type="Pfam" id="PF01408"/>
    </source>
</evidence>
<comment type="caution">
    <text evidence="5">The sequence shown here is derived from an EMBL/GenBank/DDBJ whole genome shotgun (WGS) entry which is preliminary data.</text>
</comment>
<reference evidence="5 6" key="1">
    <citation type="submission" date="2023-08" db="EMBL/GenBank/DDBJ databases">
        <title>Phytohabitans sansha sp. nov., isolated from marine sediment.</title>
        <authorList>
            <person name="Zhao Y."/>
            <person name="Yi K."/>
        </authorList>
    </citation>
    <scope>NUCLEOTIDE SEQUENCE [LARGE SCALE GENOMIC DNA]</scope>
    <source>
        <strain evidence="5 6">ZYX-F-186</strain>
    </source>
</reference>
<keyword evidence="2" id="KW-0560">Oxidoreductase</keyword>
<protein>
    <submittedName>
        <fullName evidence="5">Gfo/Idh/MocA family oxidoreductase</fullName>
    </submittedName>
</protein>
<dbReference type="Pfam" id="PF01408">
    <property type="entry name" value="GFO_IDH_MocA"/>
    <property type="match status" value="1"/>
</dbReference>
<dbReference type="InterPro" id="IPR055170">
    <property type="entry name" value="GFO_IDH_MocA-like_dom"/>
</dbReference>
<dbReference type="RefSeq" id="WP_308714681.1">
    <property type="nucleotide sequence ID" value="NZ_JAVHUY010000022.1"/>
</dbReference>
<gene>
    <name evidence="5" type="ORF">RB614_23070</name>
</gene>
<feature type="domain" description="Gfo/Idh/MocA-like oxidoreductase N-terminal" evidence="3">
    <location>
        <begin position="10"/>
        <end position="126"/>
    </location>
</feature>
<dbReference type="InterPro" id="IPR050984">
    <property type="entry name" value="Gfo/Idh/MocA_domain"/>
</dbReference>
<dbReference type="Gene3D" id="3.30.360.10">
    <property type="entry name" value="Dihydrodipicolinate Reductase, domain 2"/>
    <property type="match status" value="1"/>
</dbReference>
<dbReference type="InterPro" id="IPR000683">
    <property type="entry name" value="Gfo/Idh/MocA-like_OxRdtase_N"/>
</dbReference>
<dbReference type="Pfam" id="PF22725">
    <property type="entry name" value="GFO_IDH_MocA_C3"/>
    <property type="match status" value="1"/>
</dbReference>
<dbReference type="Proteomes" id="UP001230908">
    <property type="component" value="Unassembled WGS sequence"/>
</dbReference>
<feature type="domain" description="GFO/IDH/MocA-like oxidoreductase" evidence="4">
    <location>
        <begin position="140"/>
        <end position="253"/>
    </location>
</feature>
<dbReference type="SUPFAM" id="SSF51735">
    <property type="entry name" value="NAD(P)-binding Rossmann-fold domains"/>
    <property type="match status" value="1"/>
</dbReference>
<dbReference type="SUPFAM" id="SSF55347">
    <property type="entry name" value="Glyceraldehyde-3-phosphate dehydrogenase-like, C-terminal domain"/>
    <property type="match status" value="1"/>
</dbReference>
<dbReference type="EMBL" id="JAVHUY010000022">
    <property type="protein sequence ID" value="MDQ7907403.1"/>
    <property type="molecule type" value="Genomic_DNA"/>
</dbReference>
<accession>A0ABU0ZK97</accession>
<keyword evidence="6" id="KW-1185">Reference proteome</keyword>
<dbReference type="Gene3D" id="3.40.50.720">
    <property type="entry name" value="NAD(P)-binding Rossmann-like Domain"/>
    <property type="match status" value="1"/>
</dbReference>
<organism evidence="5 6">
    <name type="scientific">Phytohabitans maris</name>
    <dbReference type="NCBI Taxonomy" id="3071409"/>
    <lineage>
        <taxon>Bacteria</taxon>
        <taxon>Bacillati</taxon>
        <taxon>Actinomycetota</taxon>
        <taxon>Actinomycetes</taxon>
        <taxon>Micromonosporales</taxon>
        <taxon>Micromonosporaceae</taxon>
    </lineage>
</organism>
<evidence type="ECO:0000313" key="6">
    <source>
        <dbReference type="Proteomes" id="UP001230908"/>
    </source>
</evidence>
<sequence length="331" mass="35998">MRPPSSPEPLRFGLLGCADIAWRRVLPAMRADDSVRLVAVASRDPAKATRFAERFGAEAVVGYDALLERPDIDAVYLPLPPSLHRLWTARALAAGRHVLVEKPLTMRARHTAALYESAAALGLVLRENVMFVHHAQHSVVRTLVDGGAIGQVRSFSSTFAIPPRPSDDIRYEARLGGGALYDIAVYPIRAAMLLLRDPLSVVGAVLRLDRARRVVLSGSVLLRTPTGVAARLEFGMEHTYRTEYRLVGSAGRLTLDRAFSPPADHRPVVRIDRGGRIEEVTLAPDDQVANTIRAFRAAVLDGAARGGPVDAAVTQARLIDEVRARAEIVPV</sequence>